<evidence type="ECO:0000313" key="2">
    <source>
        <dbReference type="EMBL" id="KAK1383282.1"/>
    </source>
</evidence>
<dbReference type="EMBL" id="JAUIZM010000005">
    <property type="protein sequence ID" value="KAK1383282.1"/>
    <property type="molecule type" value="Genomic_DNA"/>
</dbReference>
<proteinExistence type="predicted"/>
<feature type="domain" description="Replication protein A 70 kDa DNA-binding subunit B/D first OB fold" evidence="1">
    <location>
        <begin position="5"/>
        <end position="87"/>
    </location>
</feature>
<gene>
    <name evidence="2" type="ORF">POM88_021017</name>
</gene>
<dbReference type="SUPFAM" id="SSF50249">
    <property type="entry name" value="Nucleic acid-binding proteins"/>
    <property type="match status" value="2"/>
</dbReference>
<dbReference type="Pfam" id="PF02721">
    <property type="entry name" value="DUF223"/>
    <property type="match status" value="1"/>
</dbReference>
<keyword evidence="3" id="KW-1185">Reference proteome</keyword>
<dbReference type="InterPro" id="IPR003871">
    <property type="entry name" value="RFA1B/D_OB_1st"/>
</dbReference>
<name>A0AAD8MSF0_9APIA</name>
<reference evidence="2" key="1">
    <citation type="submission" date="2023-02" db="EMBL/GenBank/DDBJ databases">
        <title>Genome of toxic invasive species Heracleum sosnowskyi carries increased number of genes despite the absence of recent whole-genome duplications.</title>
        <authorList>
            <person name="Schelkunov M."/>
            <person name="Shtratnikova V."/>
            <person name="Makarenko M."/>
            <person name="Klepikova A."/>
            <person name="Omelchenko D."/>
            <person name="Novikova G."/>
            <person name="Obukhova E."/>
            <person name="Bogdanov V."/>
            <person name="Penin A."/>
            <person name="Logacheva M."/>
        </authorList>
    </citation>
    <scope>NUCLEOTIDE SEQUENCE</scope>
    <source>
        <strain evidence="2">Hsosn_3</strain>
        <tissue evidence="2">Leaf</tissue>
    </source>
</reference>
<accession>A0AAD8MSF0</accession>
<comment type="caution">
    <text evidence="2">The sequence shown here is derived from an EMBL/GenBank/DDBJ whole genome shotgun (WGS) entry which is preliminary data.</text>
</comment>
<protein>
    <recommendedName>
        <fullName evidence="1">Replication protein A 70 kDa DNA-binding subunit B/D first OB fold domain-containing protein</fullName>
    </recommendedName>
</protein>
<evidence type="ECO:0000259" key="1">
    <source>
        <dbReference type="Pfam" id="PF02721"/>
    </source>
</evidence>
<reference evidence="2" key="2">
    <citation type="submission" date="2023-05" db="EMBL/GenBank/DDBJ databases">
        <authorList>
            <person name="Schelkunov M.I."/>
        </authorList>
    </citation>
    <scope>NUCLEOTIDE SEQUENCE</scope>
    <source>
        <strain evidence="2">Hsosn_3</strain>
        <tissue evidence="2">Leaf</tissue>
    </source>
</reference>
<dbReference type="AlphaFoldDB" id="A0AAD8MSF0"/>
<evidence type="ECO:0000313" key="3">
    <source>
        <dbReference type="Proteomes" id="UP001237642"/>
    </source>
</evidence>
<dbReference type="InterPro" id="IPR012340">
    <property type="entry name" value="NA-bd_OB-fold"/>
</dbReference>
<dbReference type="PANTHER" id="PTHR47165:SF4">
    <property type="entry name" value="OS03G0429900 PROTEIN"/>
    <property type="match status" value="1"/>
</dbReference>
<dbReference type="PANTHER" id="PTHR47165">
    <property type="entry name" value="OS03G0429900 PROTEIN"/>
    <property type="match status" value="1"/>
</dbReference>
<dbReference type="Gene3D" id="2.40.50.140">
    <property type="entry name" value="Nucleic acid-binding proteins"/>
    <property type="match status" value="2"/>
</dbReference>
<organism evidence="2 3">
    <name type="scientific">Heracleum sosnowskyi</name>
    <dbReference type="NCBI Taxonomy" id="360622"/>
    <lineage>
        <taxon>Eukaryota</taxon>
        <taxon>Viridiplantae</taxon>
        <taxon>Streptophyta</taxon>
        <taxon>Embryophyta</taxon>
        <taxon>Tracheophyta</taxon>
        <taxon>Spermatophyta</taxon>
        <taxon>Magnoliopsida</taxon>
        <taxon>eudicotyledons</taxon>
        <taxon>Gunneridae</taxon>
        <taxon>Pentapetalae</taxon>
        <taxon>asterids</taxon>
        <taxon>campanulids</taxon>
        <taxon>Apiales</taxon>
        <taxon>Apiaceae</taxon>
        <taxon>Apioideae</taxon>
        <taxon>apioid superclade</taxon>
        <taxon>Tordylieae</taxon>
        <taxon>Tordyliinae</taxon>
        <taxon>Heracleum</taxon>
    </lineage>
</organism>
<dbReference type="Proteomes" id="UP001237642">
    <property type="component" value="Unassembled WGS sequence"/>
</dbReference>
<sequence>MTFNKYDILSDIETKSFKWNCRVRAQAIWKGISRETQQCFGINIIFLDDSNNRIHAFINHKYVEQLEEQIIEREIYALSNFKVKKYLDVAGIVQNGRPMVSTIKNGVETKWLMFDISDGRYNLKVTLFNEIGKANESVVLSIKDAPVVIIIDAAKITTYDGKILHLIILPQNYMSKKLMDISSDEEEETKNFITIKQFQALGKEFVQCKIEVFREAGRYKCTNCKRTIPHPDKRFRDFTLCLDKTGRIGIIFPDTEVRRIIQKSVFDIHAEYIEEPIEEPFPDILRQLHHKDYIVTVLLSEENIINGSAVYEAIAVDNEIERSDNFSSGKQITEKELDMSIINDNQTPIVLKDTPQIGKSTNWKTGARKNIAPVLYDSDEILPTKAQKNIKTEPLDPSS</sequence>